<feature type="region of interest" description="Disordered" evidence="1">
    <location>
        <begin position="251"/>
        <end position="303"/>
    </location>
</feature>
<evidence type="ECO:0000313" key="4">
    <source>
        <dbReference type="Proteomes" id="UP000015101"/>
    </source>
</evidence>
<accession>T1F197</accession>
<dbReference type="CTD" id="20202597"/>
<dbReference type="EMBL" id="KB096023">
    <property type="protein sequence ID" value="ESO09082.1"/>
    <property type="molecule type" value="Genomic_DNA"/>
</dbReference>
<dbReference type="RefSeq" id="XP_009013104.1">
    <property type="nucleotide sequence ID" value="XM_009014856.1"/>
</dbReference>
<dbReference type="GO" id="GO:0005768">
    <property type="term" value="C:endosome"/>
    <property type="evidence" value="ECO:0000318"/>
    <property type="project" value="GO_Central"/>
</dbReference>
<keyword evidence="4" id="KW-1185">Reference proteome</keyword>
<name>T1F197_HELRO</name>
<evidence type="ECO:0000313" key="3">
    <source>
        <dbReference type="EnsemblMetazoa" id="HelroP169022"/>
    </source>
</evidence>
<feature type="region of interest" description="Disordered" evidence="1">
    <location>
        <begin position="352"/>
        <end position="385"/>
    </location>
</feature>
<proteinExistence type="predicted"/>
<dbReference type="GeneID" id="20202597"/>
<feature type="compositionally biased region" description="Low complexity" evidence="1">
    <location>
        <begin position="281"/>
        <end position="303"/>
    </location>
</feature>
<dbReference type="AlphaFoldDB" id="T1F197"/>
<dbReference type="PANTHER" id="PTHR31855:SF2">
    <property type="entry name" value="GUANINE NUCLEOTIDE EXCHANGE FACTOR C9ORF72"/>
    <property type="match status" value="1"/>
</dbReference>
<dbReference type="InterPro" id="IPR027819">
    <property type="entry name" value="C9orf72"/>
</dbReference>
<sequence>MSLKVIETSEPDVTENSSEQQTSEEREHATISANKIKLKFSNSKFPIFWIDGFPKNSVIQAVVLCNWDNIYGPKVRNMWVIDDIPTRKNVSFISSADVANETDMISSEDRCLDWDTLSFIARQMLCSEIMKDPCDSFLENKFYDSPQKKLALAAIVFGAMSQTDMSIHSLCVVPSYNRLNEFHKWKDVCFEWLTNCVLQLRITLATNATAGFTIIKKNLIRLVHIMEKEEQAGNFTVKETFLNHLNHVRSADKPPTMMMRNKSKSLSNTPTRYPAERHTTSETTNTRVTSQHNMTTTTTTKTTLSSTVASFLPTLSTATSTQSAASTLTSEQLFNTTISMTSDALASVQLSSTSPQLKSSSTVMTTSTTTTPSSSTTPKTNRSTSTVPFGKILISDLEFFHNSLVAHLSQCHNSVVIGTDVDRVNEMIKALALFTLPHDAHRCKLLQPAINNNNSSNNISTQNPCTAQKTCDTYHEDLLVDIDFIDVYNARLDKHKLQKVTSAYAPELRVQGLLKSDVNIHLLLDNVMFSMRPTALIDVDTKEVMLICWTEQYDDMRHKFITNNLHKLWNECPPEQLQMRDVFKSVKVSKSLVHPFLQELCTLPCHLVRPRVNNFMKQLHRRALAFVQYVESRRKAGSGVQSSAVDGVSLVTLREHLGLNLDWDYHVISSFAEIVHQAKCERFTFNAVGQVVNLSFLSICDFI</sequence>
<dbReference type="GO" id="GO:0006914">
    <property type="term" value="P:autophagy"/>
    <property type="evidence" value="ECO:0000318"/>
    <property type="project" value="GO_Central"/>
</dbReference>
<dbReference type="KEGG" id="hro:HELRODRAFT_169022"/>
<evidence type="ECO:0000313" key="2">
    <source>
        <dbReference type="EMBL" id="ESO09082.1"/>
    </source>
</evidence>
<dbReference type="GO" id="GO:0005085">
    <property type="term" value="F:guanyl-nucleotide exchange factor activity"/>
    <property type="evidence" value="ECO:0007669"/>
    <property type="project" value="InterPro"/>
</dbReference>
<dbReference type="GO" id="GO:0005776">
    <property type="term" value="C:autophagosome"/>
    <property type="evidence" value="ECO:0000318"/>
    <property type="project" value="GO_Central"/>
</dbReference>
<dbReference type="GO" id="GO:0006897">
    <property type="term" value="P:endocytosis"/>
    <property type="evidence" value="ECO:0000318"/>
    <property type="project" value="GO_Central"/>
</dbReference>
<dbReference type="EMBL" id="AMQM01003160">
    <property type="status" value="NOT_ANNOTATED_CDS"/>
    <property type="molecule type" value="Genomic_DNA"/>
</dbReference>
<dbReference type="Proteomes" id="UP000015101">
    <property type="component" value="Unassembled WGS sequence"/>
</dbReference>
<dbReference type="OrthoDB" id="10252077at2759"/>
<dbReference type="PROSITE" id="PS51835">
    <property type="entry name" value="DENN_C9ORF72"/>
    <property type="match status" value="1"/>
</dbReference>
<evidence type="ECO:0000256" key="1">
    <source>
        <dbReference type="SAM" id="MobiDB-lite"/>
    </source>
</evidence>
<dbReference type="Pfam" id="PF15019">
    <property type="entry name" value="C9orf72-like"/>
    <property type="match status" value="1"/>
</dbReference>
<dbReference type="InParanoid" id="T1F197"/>
<dbReference type="EnsemblMetazoa" id="HelroT169022">
    <property type="protein sequence ID" value="HelroP169022"/>
    <property type="gene ID" value="HelroG169022"/>
</dbReference>
<feature type="region of interest" description="Disordered" evidence="1">
    <location>
        <begin position="1"/>
        <end position="27"/>
    </location>
</feature>
<dbReference type="HOGENOM" id="CLU_392464_0_0_1"/>
<dbReference type="PANTHER" id="PTHR31855">
    <property type="entry name" value="GUANINE NUCLEOTIDE EXCHANGE C9ORF72"/>
    <property type="match status" value="1"/>
</dbReference>
<reference evidence="3" key="3">
    <citation type="submission" date="2015-06" db="UniProtKB">
        <authorList>
            <consortium name="EnsemblMetazoa"/>
        </authorList>
    </citation>
    <scope>IDENTIFICATION</scope>
</reference>
<organism evidence="3 4">
    <name type="scientific">Helobdella robusta</name>
    <name type="common">Californian leech</name>
    <dbReference type="NCBI Taxonomy" id="6412"/>
    <lineage>
        <taxon>Eukaryota</taxon>
        <taxon>Metazoa</taxon>
        <taxon>Spiralia</taxon>
        <taxon>Lophotrochozoa</taxon>
        <taxon>Annelida</taxon>
        <taxon>Clitellata</taxon>
        <taxon>Hirudinea</taxon>
        <taxon>Rhynchobdellida</taxon>
        <taxon>Glossiphoniidae</taxon>
        <taxon>Helobdella</taxon>
    </lineage>
</organism>
<dbReference type="STRING" id="6412.T1F197"/>
<protein>
    <submittedName>
        <fullName evidence="2 3">Uncharacterized protein</fullName>
    </submittedName>
</protein>
<reference evidence="4" key="1">
    <citation type="submission" date="2012-12" db="EMBL/GenBank/DDBJ databases">
        <authorList>
            <person name="Hellsten U."/>
            <person name="Grimwood J."/>
            <person name="Chapman J.A."/>
            <person name="Shapiro H."/>
            <person name="Aerts A."/>
            <person name="Otillar R.P."/>
            <person name="Terry A.Y."/>
            <person name="Boore J.L."/>
            <person name="Simakov O."/>
            <person name="Marletaz F."/>
            <person name="Cho S.-J."/>
            <person name="Edsinger-Gonzales E."/>
            <person name="Havlak P."/>
            <person name="Kuo D.-H."/>
            <person name="Larsson T."/>
            <person name="Lv J."/>
            <person name="Arendt D."/>
            <person name="Savage R."/>
            <person name="Osoegawa K."/>
            <person name="de Jong P."/>
            <person name="Lindberg D.R."/>
            <person name="Seaver E.C."/>
            <person name="Weisblat D.A."/>
            <person name="Putnam N.H."/>
            <person name="Grigoriev I.V."/>
            <person name="Rokhsar D.S."/>
        </authorList>
    </citation>
    <scope>NUCLEOTIDE SEQUENCE</scope>
</reference>
<gene>
    <name evidence="3" type="primary">20202597</name>
    <name evidence="2" type="ORF">HELRODRAFT_169022</name>
</gene>
<reference evidence="2 4" key="2">
    <citation type="journal article" date="2013" name="Nature">
        <title>Insights into bilaterian evolution from three spiralian genomes.</title>
        <authorList>
            <person name="Simakov O."/>
            <person name="Marletaz F."/>
            <person name="Cho S.J."/>
            <person name="Edsinger-Gonzales E."/>
            <person name="Havlak P."/>
            <person name="Hellsten U."/>
            <person name="Kuo D.H."/>
            <person name="Larsson T."/>
            <person name="Lv J."/>
            <person name="Arendt D."/>
            <person name="Savage R."/>
            <person name="Osoegawa K."/>
            <person name="de Jong P."/>
            <person name="Grimwood J."/>
            <person name="Chapman J.A."/>
            <person name="Shapiro H."/>
            <person name="Aerts A."/>
            <person name="Otillar R.P."/>
            <person name="Terry A.Y."/>
            <person name="Boore J.L."/>
            <person name="Grigoriev I.V."/>
            <person name="Lindberg D.R."/>
            <person name="Seaver E.C."/>
            <person name="Weisblat D.A."/>
            <person name="Putnam N.H."/>
            <person name="Rokhsar D.S."/>
        </authorList>
    </citation>
    <scope>NUCLEOTIDE SEQUENCE</scope>
</reference>